<gene>
    <name evidence="1" type="ORF">D1631_14595</name>
</gene>
<dbReference type="OrthoDB" id="1268646at2"/>
<dbReference type="RefSeq" id="WP_122637063.1">
    <property type="nucleotide sequence ID" value="NZ_QWIU01000002.1"/>
</dbReference>
<evidence type="ECO:0008006" key="3">
    <source>
        <dbReference type="Google" id="ProtNLM"/>
    </source>
</evidence>
<organism evidence="1 2">
    <name type="scientific">Chryseobacterium nematophagum</name>
    <dbReference type="NCBI Taxonomy" id="2305228"/>
    <lineage>
        <taxon>Bacteria</taxon>
        <taxon>Pseudomonadati</taxon>
        <taxon>Bacteroidota</taxon>
        <taxon>Flavobacteriia</taxon>
        <taxon>Flavobacteriales</taxon>
        <taxon>Weeksellaceae</taxon>
        <taxon>Chryseobacterium group</taxon>
        <taxon>Chryseobacterium</taxon>
    </lineage>
</organism>
<protein>
    <recommendedName>
        <fullName evidence="3">Protease complex subunit PrcB family protein</fullName>
    </recommendedName>
</protein>
<comment type="caution">
    <text evidence="1">The sequence shown here is derived from an EMBL/GenBank/DDBJ whole genome shotgun (WGS) entry which is preliminary data.</text>
</comment>
<name>A0A3M7TLE6_9FLAO</name>
<evidence type="ECO:0000313" key="2">
    <source>
        <dbReference type="Proteomes" id="UP000278775"/>
    </source>
</evidence>
<dbReference type="EMBL" id="QWIU01000002">
    <property type="protein sequence ID" value="RNA63070.1"/>
    <property type="molecule type" value="Genomic_DNA"/>
</dbReference>
<evidence type="ECO:0000313" key="1">
    <source>
        <dbReference type="EMBL" id="RNA63070.1"/>
    </source>
</evidence>
<accession>A0A3M7TLE6</accession>
<reference evidence="1 2" key="1">
    <citation type="submission" date="2018-08" db="EMBL/GenBank/DDBJ databases">
        <title>Chryseobacterium nematophagum: a novel matrix digesting pathogen of nematodes.</title>
        <authorList>
            <person name="Page A."/>
            <person name="Roberts M."/>
            <person name="Felix M.-A."/>
            <person name="Weir W."/>
        </authorList>
    </citation>
    <scope>NUCLEOTIDE SEQUENCE [LARGE SCALE GENOMIC DNA]</scope>
    <source>
        <strain evidence="1 2">JUb129</strain>
    </source>
</reference>
<proteinExistence type="predicted"/>
<sequence>MKRLIIVFLAVMVNCATKSSSKLSEMNQKAEILISESNGGAEKPGFRVVKDKQELQNIAKSTFLSVDMDKEPNLPEFPTDKKVVLYNLGEFRSGDHRITQIKSLSVKDNVLYVEVPQYISGGMEIQVISNPWLIFTVPLHFQFNSVQLKYSK</sequence>
<dbReference type="AlphaFoldDB" id="A0A3M7TLE6"/>
<dbReference type="Proteomes" id="UP000278775">
    <property type="component" value="Unassembled WGS sequence"/>
</dbReference>